<sequence length="135" mass="14821">MARCRWKSWEGRARRDLAVMMLVNVWRDRHGICSGKQPPPHQPGLLPSDSRGGGVDPGLGECGERGRRPRKERKMRSSGDGGNSGEELLVVGSIQGGGGYHSGGDEGRVDDIEEEEELKAAEKKEQQQSIRLRSS</sequence>
<accession>M7YL25</accession>
<evidence type="ECO:0000256" key="1">
    <source>
        <dbReference type="SAM" id="MobiDB-lite"/>
    </source>
</evidence>
<evidence type="ECO:0000313" key="2">
    <source>
        <dbReference type="EMBL" id="EMS47576.1"/>
    </source>
</evidence>
<name>M7YL25_TRIUA</name>
<organism evidence="2">
    <name type="scientific">Triticum urartu</name>
    <name type="common">Red wild einkorn</name>
    <name type="synonym">Crithodium urartu</name>
    <dbReference type="NCBI Taxonomy" id="4572"/>
    <lineage>
        <taxon>Eukaryota</taxon>
        <taxon>Viridiplantae</taxon>
        <taxon>Streptophyta</taxon>
        <taxon>Embryophyta</taxon>
        <taxon>Tracheophyta</taxon>
        <taxon>Spermatophyta</taxon>
        <taxon>Magnoliopsida</taxon>
        <taxon>Liliopsida</taxon>
        <taxon>Poales</taxon>
        <taxon>Poaceae</taxon>
        <taxon>BOP clade</taxon>
        <taxon>Pooideae</taxon>
        <taxon>Triticodae</taxon>
        <taxon>Triticeae</taxon>
        <taxon>Triticinae</taxon>
        <taxon>Triticum</taxon>
    </lineage>
</organism>
<protein>
    <submittedName>
        <fullName evidence="2">Uncharacterized protein</fullName>
    </submittedName>
</protein>
<feature type="region of interest" description="Disordered" evidence="1">
    <location>
        <begin position="30"/>
        <end position="135"/>
    </location>
</feature>
<dbReference type="EMBL" id="KD258551">
    <property type="protein sequence ID" value="EMS47576.1"/>
    <property type="molecule type" value="Genomic_DNA"/>
</dbReference>
<reference evidence="2" key="1">
    <citation type="journal article" date="2013" name="Nature">
        <title>Draft genome of the wheat A-genome progenitor Triticum urartu.</title>
        <authorList>
            <person name="Ling H.Q."/>
            <person name="Zhao S."/>
            <person name="Liu D."/>
            <person name="Wang J."/>
            <person name="Sun H."/>
            <person name="Zhang C."/>
            <person name="Fan H."/>
            <person name="Li D."/>
            <person name="Dong L."/>
            <person name="Tao Y."/>
            <person name="Gao C."/>
            <person name="Wu H."/>
            <person name="Li Y."/>
            <person name="Cui Y."/>
            <person name="Guo X."/>
            <person name="Zheng S."/>
            <person name="Wang B."/>
            <person name="Yu K."/>
            <person name="Liang Q."/>
            <person name="Yang W."/>
            <person name="Lou X."/>
            <person name="Chen J."/>
            <person name="Feng M."/>
            <person name="Jian J."/>
            <person name="Zhang X."/>
            <person name="Luo G."/>
            <person name="Jiang Y."/>
            <person name="Liu J."/>
            <person name="Wang Z."/>
            <person name="Sha Y."/>
            <person name="Zhang B."/>
            <person name="Wu H."/>
            <person name="Tang D."/>
            <person name="Shen Q."/>
            <person name="Xue P."/>
            <person name="Zou S."/>
            <person name="Wang X."/>
            <person name="Liu X."/>
            <person name="Wang F."/>
            <person name="Yang Y."/>
            <person name="An X."/>
            <person name="Dong Z."/>
            <person name="Zhang K."/>
            <person name="Zhang X."/>
            <person name="Luo M.C."/>
            <person name="Dvorak J."/>
            <person name="Tong Y."/>
            <person name="Wang J."/>
            <person name="Yang H."/>
            <person name="Li Z."/>
            <person name="Wang D."/>
            <person name="Zhang A."/>
            <person name="Wang J."/>
        </authorList>
    </citation>
    <scope>NUCLEOTIDE SEQUENCE</scope>
</reference>
<feature type="compositionally biased region" description="Gly residues" evidence="1">
    <location>
        <begin position="51"/>
        <end position="61"/>
    </location>
</feature>
<gene>
    <name evidence="2" type="ORF">TRIUR3_19846</name>
</gene>
<feature type="compositionally biased region" description="Basic residues" evidence="1">
    <location>
        <begin position="67"/>
        <end position="76"/>
    </location>
</feature>
<dbReference type="AlphaFoldDB" id="M7YL25"/>
<proteinExistence type="predicted"/>